<dbReference type="PRINTS" id="PR00035">
    <property type="entry name" value="HTHGNTR"/>
</dbReference>
<reference evidence="6" key="1">
    <citation type="journal article" date="2024" name="Algal Res.">
        <title>Biochemical, toxicological and genomic investigation of a high-biomass producing Limnothrix strain isolated from Italian shallow drinking water reservoir.</title>
        <authorList>
            <person name="Simonazzi M."/>
            <person name="Shishido T.K."/>
            <person name="Delbaje E."/>
            <person name="Wahlsten M."/>
            <person name="Fewer D.P."/>
            <person name="Sivonen K."/>
            <person name="Pezzolesi L."/>
            <person name="Pistocchi R."/>
        </authorList>
    </citation>
    <scope>NUCLEOTIDE SEQUENCE [LARGE SCALE GENOMIC DNA]</scope>
    <source>
        <strain evidence="6">LRLZ20PSL1</strain>
    </source>
</reference>
<dbReference type="InterPro" id="IPR036390">
    <property type="entry name" value="WH_DNA-bd_sf"/>
</dbReference>
<dbReference type="Pfam" id="PF00392">
    <property type="entry name" value="GntR"/>
    <property type="match status" value="1"/>
</dbReference>
<dbReference type="Gene3D" id="1.10.10.10">
    <property type="entry name" value="Winged helix-like DNA-binding domain superfamily/Winged helix DNA-binding domain"/>
    <property type="match status" value="1"/>
</dbReference>
<evidence type="ECO:0000256" key="1">
    <source>
        <dbReference type="ARBA" id="ARBA00023015"/>
    </source>
</evidence>
<dbReference type="EMBL" id="JAZAQF010000095">
    <property type="protein sequence ID" value="MFG3819632.1"/>
    <property type="molecule type" value="Genomic_DNA"/>
</dbReference>
<protein>
    <submittedName>
        <fullName evidence="5">GntR family transcriptional regulator</fullName>
    </submittedName>
</protein>
<dbReference type="CDD" id="cd07377">
    <property type="entry name" value="WHTH_GntR"/>
    <property type="match status" value="1"/>
</dbReference>
<dbReference type="SUPFAM" id="SSF46785">
    <property type="entry name" value="Winged helix' DNA-binding domain"/>
    <property type="match status" value="1"/>
</dbReference>
<name>A0ABW7CF20_9CYAN</name>
<feature type="domain" description="HTH gntR-type" evidence="4">
    <location>
        <begin position="12"/>
        <end position="80"/>
    </location>
</feature>
<dbReference type="InterPro" id="IPR000524">
    <property type="entry name" value="Tscrpt_reg_HTH_GntR"/>
</dbReference>
<sequence>MVRFRIQADSDIPASTQLFNQIRFAIASRQFPPGHRLPSTRQLAMETGLHRNTISKVYRQLEDNGLVEAQPGSGIYVRALGHEGGAQLRSPVFDKNPEAYQLVKQSLDRLIEAGCSLSTARELFLGEVDWRLRCSARVIVTAPQQDLGVGEIMAGEIEQSLQIPVQLVAMEDLPAALDRTASATVVTSRYFIGDAEKIAAPKSARVIPVDIYDYAEEIEFVKNLPAGTRIGLVSISPGWLRASEVIVHSFRGEEILVMTTLPSDTYKLGALVKTVRYIGCDRDSFPKVKAAVSAHREDIIRPPQVICCENYIGSQSMNHLQRELGLA</sequence>
<keyword evidence="2" id="KW-0238">DNA-binding</keyword>
<evidence type="ECO:0000313" key="5">
    <source>
        <dbReference type="EMBL" id="MFG3819632.1"/>
    </source>
</evidence>
<keyword evidence="3" id="KW-0804">Transcription</keyword>
<evidence type="ECO:0000259" key="4">
    <source>
        <dbReference type="PROSITE" id="PS50949"/>
    </source>
</evidence>
<keyword evidence="1" id="KW-0805">Transcription regulation</keyword>
<gene>
    <name evidence="5" type="ORF">VPK24_18455</name>
</gene>
<dbReference type="RefSeq" id="WP_099532097.1">
    <property type="nucleotide sequence ID" value="NZ_JAZAQF010000095.1"/>
</dbReference>
<comment type="caution">
    <text evidence="5">The sequence shown here is derived from an EMBL/GenBank/DDBJ whole genome shotgun (WGS) entry which is preliminary data.</text>
</comment>
<evidence type="ECO:0000256" key="2">
    <source>
        <dbReference type="ARBA" id="ARBA00023125"/>
    </source>
</evidence>
<evidence type="ECO:0000256" key="3">
    <source>
        <dbReference type="ARBA" id="ARBA00023163"/>
    </source>
</evidence>
<dbReference type="Proteomes" id="UP001604335">
    <property type="component" value="Unassembled WGS sequence"/>
</dbReference>
<dbReference type="PANTHER" id="PTHR38445:SF9">
    <property type="entry name" value="HTH-TYPE TRANSCRIPTIONAL REPRESSOR YTRA"/>
    <property type="match status" value="1"/>
</dbReference>
<dbReference type="PANTHER" id="PTHR38445">
    <property type="entry name" value="HTH-TYPE TRANSCRIPTIONAL REPRESSOR YTRA"/>
    <property type="match status" value="1"/>
</dbReference>
<dbReference type="SMART" id="SM00345">
    <property type="entry name" value="HTH_GNTR"/>
    <property type="match status" value="1"/>
</dbReference>
<proteinExistence type="predicted"/>
<dbReference type="InterPro" id="IPR036388">
    <property type="entry name" value="WH-like_DNA-bd_sf"/>
</dbReference>
<accession>A0ABW7CF20</accession>
<organism evidence="5 6">
    <name type="scientific">Limnothrix redekei LRLZ20PSL1</name>
    <dbReference type="NCBI Taxonomy" id="3112953"/>
    <lineage>
        <taxon>Bacteria</taxon>
        <taxon>Bacillati</taxon>
        <taxon>Cyanobacteriota</taxon>
        <taxon>Cyanophyceae</taxon>
        <taxon>Pseudanabaenales</taxon>
        <taxon>Pseudanabaenaceae</taxon>
        <taxon>Limnothrix</taxon>
    </lineage>
</organism>
<keyword evidence="6" id="KW-1185">Reference proteome</keyword>
<dbReference type="PROSITE" id="PS50949">
    <property type="entry name" value="HTH_GNTR"/>
    <property type="match status" value="1"/>
</dbReference>
<evidence type="ECO:0000313" key="6">
    <source>
        <dbReference type="Proteomes" id="UP001604335"/>
    </source>
</evidence>